<dbReference type="Pfam" id="PF25539">
    <property type="entry name" value="Bestrophin_2"/>
    <property type="match status" value="1"/>
</dbReference>
<dbReference type="Proteomes" id="UP000291422">
    <property type="component" value="Unassembled WGS sequence"/>
</dbReference>
<reference evidence="11" key="1">
    <citation type="journal article" date="2019" name="bioRxiv">
        <title>Genomics, evolutionary history and diagnostics of the Alternaria alternata species group including apple and Asian pear pathotypes.</title>
        <authorList>
            <person name="Armitage A.D."/>
            <person name="Cockerton H.M."/>
            <person name="Sreenivasaprasad S."/>
            <person name="Woodhall J.W."/>
            <person name="Lane C.R."/>
            <person name="Harrison R.J."/>
            <person name="Clarkson J.P."/>
        </authorList>
    </citation>
    <scope>NUCLEOTIDE SEQUENCE [LARGE SCALE GENOMIC DNA]</scope>
    <source>
        <strain evidence="11">FERA 1177</strain>
    </source>
</reference>
<dbReference type="GO" id="GO:0005886">
    <property type="term" value="C:plasma membrane"/>
    <property type="evidence" value="ECO:0007669"/>
    <property type="project" value="UniProtKB-SubCell"/>
</dbReference>
<keyword evidence="7 9" id="KW-0472">Membrane</keyword>
<keyword evidence="4 9" id="KW-0812">Transmembrane</keyword>
<dbReference type="VEuPathDB" id="FungiDB:CC77DRAFT_942406"/>
<evidence type="ECO:0000313" key="10">
    <source>
        <dbReference type="EMBL" id="RYN72010.1"/>
    </source>
</evidence>
<keyword evidence="3" id="KW-1003">Cell membrane</keyword>
<evidence type="ECO:0000256" key="3">
    <source>
        <dbReference type="ARBA" id="ARBA00022475"/>
    </source>
</evidence>
<accession>A0A4Q4N979</accession>
<name>A0A4Q4N979_ALTAL</name>
<protein>
    <submittedName>
        <fullName evidence="10">Uncharacterized protein</fullName>
    </submittedName>
</protein>
<keyword evidence="2" id="KW-0813">Transport</keyword>
<dbReference type="GO" id="GO:0005254">
    <property type="term" value="F:chloride channel activity"/>
    <property type="evidence" value="ECO:0007669"/>
    <property type="project" value="InterPro"/>
</dbReference>
<evidence type="ECO:0000256" key="2">
    <source>
        <dbReference type="ARBA" id="ARBA00022448"/>
    </source>
</evidence>
<evidence type="ECO:0000256" key="4">
    <source>
        <dbReference type="ARBA" id="ARBA00022692"/>
    </source>
</evidence>
<dbReference type="AlphaFoldDB" id="A0A4Q4N979"/>
<feature type="region of interest" description="Disordered" evidence="8">
    <location>
        <begin position="400"/>
        <end position="420"/>
    </location>
</feature>
<feature type="transmembrane region" description="Helical" evidence="9">
    <location>
        <begin position="12"/>
        <end position="34"/>
    </location>
</feature>
<feature type="transmembrane region" description="Helical" evidence="9">
    <location>
        <begin position="40"/>
        <end position="59"/>
    </location>
</feature>
<dbReference type="InterPro" id="IPR044669">
    <property type="entry name" value="YneE/VCCN1/2-like"/>
</dbReference>
<comment type="subcellular location">
    <subcellularLocation>
        <location evidence="1">Cell membrane</location>
        <topology evidence="1">Multi-pass membrane protein</topology>
    </subcellularLocation>
</comment>
<organism evidence="10 11">
    <name type="scientific">Alternaria alternata</name>
    <name type="common">Alternaria rot fungus</name>
    <name type="synonym">Torula alternata</name>
    <dbReference type="NCBI Taxonomy" id="5599"/>
    <lineage>
        <taxon>Eukaryota</taxon>
        <taxon>Fungi</taxon>
        <taxon>Dikarya</taxon>
        <taxon>Ascomycota</taxon>
        <taxon>Pezizomycotina</taxon>
        <taxon>Dothideomycetes</taxon>
        <taxon>Pleosporomycetidae</taxon>
        <taxon>Pleosporales</taxon>
        <taxon>Pleosporineae</taxon>
        <taxon>Pleosporaceae</taxon>
        <taxon>Alternaria</taxon>
        <taxon>Alternaria sect. Alternaria</taxon>
        <taxon>Alternaria alternata complex</taxon>
    </lineage>
</organism>
<sequence length="420" mass="46676">MLRLHGSITPKLVIPILLVGGWATAITCISKLVYDLGTDQVFITVLGFVVSLALSVRSSTSMDRYFQGRQLWGRLRLASHILARLVWIHVEERHGFDAELGKQDLLGKVSCLNLIVAFAVALKHKLRFEPGTHYEDLKHLVGHLDTFAQGANMPAPDPPSAFRRACQLFGIPMATPNPRRHVKKSAVPLGDLPLEILSHLSAYIKVLYDTGTLRDYSIYQTQSLDSLTIMDEVSCGTERILNTPLPLAYSIAIAQVTWLYILLLPFQCFNSLGWITIPACIVAAYIILGIAFIGREIEDPFGHDVNDLPLDAFCQQIRQDIDIIISHAAPLANDFMGRKENMPLYPLSYLSTRAWADKSPEEIHVALSQRVALHYPMVGHGESPAPPAQGRLCGVERWTEKGASGPNETTSNYRRRYGSV</sequence>
<keyword evidence="6" id="KW-0406">Ion transport</keyword>
<dbReference type="EMBL" id="PDXD01000028">
    <property type="protein sequence ID" value="RYN72010.1"/>
    <property type="molecule type" value="Genomic_DNA"/>
</dbReference>
<evidence type="ECO:0000256" key="5">
    <source>
        <dbReference type="ARBA" id="ARBA00022989"/>
    </source>
</evidence>
<evidence type="ECO:0000256" key="6">
    <source>
        <dbReference type="ARBA" id="ARBA00023065"/>
    </source>
</evidence>
<comment type="caution">
    <text evidence="10">The sequence shown here is derived from an EMBL/GenBank/DDBJ whole genome shotgun (WGS) entry which is preliminary data.</text>
</comment>
<evidence type="ECO:0000256" key="8">
    <source>
        <dbReference type="SAM" id="MobiDB-lite"/>
    </source>
</evidence>
<proteinExistence type="predicted"/>
<gene>
    <name evidence="10" type="ORF">AA0117_g8881</name>
</gene>
<evidence type="ECO:0000256" key="7">
    <source>
        <dbReference type="ARBA" id="ARBA00023136"/>
    </source>
</evidence>
<feature type="transmembrane region" description="Helical" evidence="9">
    <location>
        <begin position="247"/>
        <end position="266"/>
    </location>
</feature>
<dbReference type="PANTHER" id="PTHR33281:SF19">
    <property type="entry name" value="VOLTAGE-DEPENDENT ANION CHANNEL-FORMING PROTEIN YNEE"/>
    <property type="match status" value="1"/>
</dbReference>
<evidence type="ECO:0000313" key="11">
    <source>
        <dbReference type="Proteomes" id="UP000291422"/>
    </source>
</evidence>
<feature type="transmembrane region" description="Helical" evidence="9">
    <location>
        <begin position="272"/>
        <end position="293"/>
    </location>
</feature>
<keyword evidence="5 9" id="KW-1133">Transmembrane helix</keyword>
<dbReference type="PANTHER" id="PTHR33281">
    <property type="entry name" value="UPF0187 PROTEIN YNEE"/>
    <property type="match status" value="1"/>
</dbReference>
<evidence type="ECO:0000256" key="9">
    <source>
        <dbReference type="SAM" id="Phobius"/>
    </source>
</evidence>
<evidence type="ECO:0000256" key="1">
    <source>
        <dbReference type="ARBA" id="ARBA00004651"/>
    </source>
</evidence>